<dbReference type="PANTHER" id="PTHR23023">
    <property type="entry name" value="DIMETHYLANILINE MONOOXYGENASE"/>
    <property type="match status" value="1"/>
</dbReference>
<keyword evidence="2" id="KW-0285">Flavoprotein</keyword>
<comment type="similarity">
    <text evidence="1">Belongs to the FMO family.</text>
</comment>
<protein>
    <recommendedName>
        <fullName evidence="8">Flavin-containing monooxygenase</fullName>
    </recommendedName>
</protein>
<name>A0AAW0D6C6_9AGAR</name>
<dbReference type="InterPro" id="IPR036188">
    <property type="entry name" value="FAD/NAD-bd_sf"/>
</dbReference>
<comment type="caution">
    <text evidence="6">The sequence shown here is derived from an EMBL/GenBank/DDBJ whole genome shotgun (WGS) entry which is preliminary data.</text>
</comment>
<evidence type="ECO:0000256" key="3">
    <source>
        <dbReference type="ARBA" id="ARBA00022827"/>
    </source>
</evidence>
<reference evidence="6 7" key="1">
    <citation type="journal article" date="2024" name="J Genomics">
        <title>Draft genome sequencing and assembly of Favolaschia claudopus CIRM-BRFM 2984 isolated from oak limbs.</title>
        <authorList>
            <person name="Navarro D."/>
            <person name="Drula E."/>
            <person name="Chaduli D."/>
            <person name="Cazenave R."/>
            <person name="Ahrendt S."/>
            <person name="Wang J."/>
            <person name="Lipzen A."/>
            <person name="Daum C."/>
            <person name="Barry K."/>
            <person name="Grigoriev I.V."/>
            <person name="Favel A."/>
            <person name="Rosso M.N."/>
            <person name="Martin F."/>
        </authorList>
    </citation>
    <scope>NUCLEOTIDE SEQUENCE [LARGE SCALE GENOMIC DNA]</scope>
    <source>
        <strain evidence="6 7">CIRM-BRFM 2984</strain>
    </source>
</reference>
<dbReference type="InterPro" id="IPR000960">
    <property type="entry name" value="Flavin_mOase"/>
</dbReference>
<evidence type="ECO:0000313" key="7">
    <source>
        <dbReference type="Proteomes" id="UP001362999"/>
    </source>
</evidence>
<dbReference type="Proteomes" id="UP001362999">
    <property type="component" value="Unassembled WGS sequence"/>
</dbReference>
<dbReference type="SUPFAM" id="SSF51905">
    <property type="entry name" value="FAD/NAD(P)-binding domain"/>
    <property type="match status" value="1"/>
</dbReference>
<evidence type="ECO:0000256" key="1">
    <source>
        <dbReference type="ARBA" id="ARBA00009183"/>
    </source>
</evidence>
<dbReference type="GO" id="GO:0050661">
    <property type="term" value="F:NADP binding"/>
    <property type="evidence" value="ECO:0007669"/>
    <property type="project" value="InterPro"/>
</dbReference>
<dbReference type="InterPro" id="IPR020946">
    <property type="entry name" value="Flavin_mOase-like"/>
</dbReference>
<organism evidence="6 7">
    <name type="scientific">Favolaschia claudopus</name>
    <dbReference type="NCBI Taxonomy" id="2862362"/>
    <lineage>
        <taxon>Eukaryota</taxon>
        <taxon>Fungi</taxon>
        <taxon>Dikarya</taxon>
        <taxon>Basidiomycota</taxon>
        <taxon>Agaricomycotina</taxon>
        <taxon>Agaricomycetes</taxon>
        <taxon>Agaricomycetidae</taxon>
        <taxon>Agaricales</taxon>
        <taxon>Marasmiineae</taxon>
        <taxon>Mycenaceae</taxon>
        <taxon>Favolaschia</taxon>
    </lineage>
</organism>
<dbReference type="PRINTS" id="PR00370">
    <property type="entry name" value="FMOXYGENASE"/>
</dbReference>
<evidence type="ECO:0000313" key="6">
    <source>
        <dbReference type="EMBL" id="KAK7046423.1"/>
    </source>
</evidence>
<dbReference type="GO" id="GO:0050660">
    <property type="term" value="F:flavin adenine dinucleotide binding"/>
    <property type="evidence" value="ECO:0007669"/>
    <property type="project" value="InterPro"/>
</dbReference>
<evidence type="ECO:0008006" key="8">
    <source>
        <dbReference type="Google" id="ProtNLM"/>
    </source>
</evidence>
<dbReference type="InterPro" id="IPR050346">
    <property type="entry name" value="FMO-like"/>
</dbReference>
<keyword evidence="7" id="KW-1185">Reference proteome</keyword>
<dbReference type="Pfam" id="PF00743">
    <property type="entry name" value="FMO-like"/>
    <property type="match status" value="1"/>
</dbReference>
<sequence length="442" mass="48587">MMSVECVRYLDNPLSASRTAPGAPRWPSPAYSGLIGNVLPEFLSFSRFPPFPKPESTAAGQPFPSLSETHAYLREFASPLFARGCIRLNTQVLSVDELEGGRGWRVHMRCYRNAGFDEVEEIWDAVVVAVAFYDNPVFPPTPGVDELRRKDLGRHAQGWRGPEGYEGQRILVIGNANSGNDIAAQLATVAGSVFQSIRHPNFPGFPSLPDSRIARVAPVKEYTVCIVDSLEGNIRHVVDAHLTDNTVIPDLDCVLFGTGYLPFPDFISVSDAEDKLVPLVSTDISPPRVPSLHRYILYAHNPSLAFVGTAVACYTPLTIADICSTWLALAWSGAIAYPTDASTLLEFEQARLEAVAAGRRQMEAGFSNATEASSLVSYGVLGTFEEEFASALREEVVKARPELDEVLPRWNPERTAVREAMFDMKRAALELERERTRGTVAQ</sequence>
<accession>A0AAW0D6C6</accession>
<keyword evidence="4" id="KW-0521">NADP</keyword>
<evidence type="ECO:0000256" key="5">
    <source>
        <dbReference type="ARBA" id="ARBA00023002"/>
    </source>
</evidence>
<dbReference type="GO" id="GO:0004499">
    <property type="term" value="F:N,N-dimethylaniline monooxygenase activity"/>
    <property type="evidence" value="ECO:0007669"/>
    <property type="project" value="InterPro"/>
</dbReference>
<keyword evidence="5" id="KW-0560">Oxidoreductase</keyword>
<dbReference type="Gene3D" id="3.50.50.60">
    <property type="entry name" value="FAD/NAD(P)-binding domain"/>
    <property type="match status" value="2"/>
</dbReference>
<dbReference type="AlphaFoldDB" id="A0AAW0D6C6"/>
<gene>
    <name evidence="6" type="ORF">R3P38DRAFT_2873732</name>
</gene>
<evidence type="ECO:0000256" key="2">
    <source>
        <dbReference type="ARBA" id="ARBA00022630"/>
    </source>
</evidence>
<proteinExistence type="inferred from homology"/>
<dbReference type="EMBL" id="JAWWNJ010000010">
    <property type="protein sequence ID" value="KAK7046423.1"/>
    <property type="molecule type" value="Genomic_DNA"/>
</dbReference>
<evidence type="ECO:0000256" key="4">
    <source>
        <dbReference type="ARBA" id="ARBA00022857"/>
    </source>
</evidence>
<keyword evidence="3" id="KW-0274">FAD</keyword>